<accession>A0A2C6DEU3</accession>
<evidence type="ECO:0000313" key="2">
    <source>
        <dbReference type="EMBL" id="PHI28798.1"/>
    </source>
</evidence>
<dbReference type="Pfam" id="PF21764">
    <property type="entry name" value="Invasin_D4"/>
    <property type="match status" value="1"/>
</dbReference>
<keyword evidence="3" id="KW-1185">Reference proteome</keyword>
<dbReference type="InterPro" id="IPR048658">
    <property type="entry name" value="Invasin_D4"/>
</dbReference>
<comment type="caution">
    <text evidence="2">The sequence shown here is derived from an EMBL/GenBank/DDBJ whole genome shotgun (WGS) entry which is preliminary data.</text>
</comment>
<feature type="domain" description="Invasin" evidence="1">
    <location>
        <begin position="183"/>
        <end position="255"/>
    </location>
</feature>
<evidence type="ECO:0000259" key="1">
    <source>
        <dbReference type="Pfam" id="PF21764"/>
    </source>
</evidence>
<dbReference type="AlphaFoldDB" id="A0A2C6DEU3"/>
<dbReference type="Gene3D" id="2.60.40.1080">
    <property type="match status" value="1"/>
</dbReference>
<reference evidence="3" key="1">
    <citation type="submission" date="2017-09" db="EMBL/GenBank/DDBJ databases">
        <title>FDA dAtabase for Regulatory Grade micrObial Sequences (FDA-ARGOS): Supporting development and validation of Infectious Disease Dx tests.</title>
        <authorList>
            <person name="Minogue T."/>
            <person name="Wolcott M."/>
            <person name="Wasieloski L."/>
            <person name="Aguilar W."/>
            <person name="Moore D."/>
            <person name="Tallon L."/>
            <person name="Sadzewicz L."/>
            <person name="Ott S."/>
            <person name="Zhao X."/>
            <person name="Nagaraj S."/>
            <person name="Vavikolanu K."/>
            <person name="Aluvathingal J."/>
            <person name="Nadendla S."/>
            <person name="Sichtig H."/>
        </authorList>
    </citation>
    <scope>NUCLEOTIDE SEQUENCE [LARGE SCALE GENOMIC DNA]</scope>
    <source>
        <strain evidence="3">FDAARGOS_387</strain>
    </source>
</reference>
<name>A0A2C6DEU3_9GAMM</name>
<dbReference type="Proteomes" id="UP000224974">
    <property type="component" value="Unassembled WGS sequence"/>
</dbReference>
<sequence length="404" mass="43235">MNTISTRLFFFSSRDVRLNGVMLALALGVSALPAVANMSNPTSGRIHGRLPTVTGDIQILNPGGTTVVTNNQVVNENAKPSQFTASTNYSGLTVTDLDGDTGLSWTVNTAGVALSWKHGATILSSGQLNQPFSPGWEGETLTVSAVAPTTVSSITGIPRSGSGPVSGTAVYSVKVPPITWLYRVNGVTFNANQGFPTTGFIGAKYQILAGADTNNSNYTWTVSPPVSWITVDNNGLVTYTGTPPSSDWSYTIQIRNRISGTIRTISTNTLQKWHTFRIGASMTQGKAIDYCTSLGSGYRLPTYYDLLNGRPRVTNGQSEQPVSRTAPGPLWSEWGNISAYISNIDYITWTRTVTDSLSTTGTNFASVNFSAGTYKSVWSPDNKNSASDNNPSHPWQTVSCVKSI</sequence>
<dbReference type="SUPFAM" id="SSF49373">
    <property type="entry name" value="Invasin/intimin cell-adhesion fragments"/>
    <property type="match status" value="1"/>
</dbReference>
<protein>
    <recommendedName>
        <fullName evidence="1">Invasin domain-containing protein</fullName>
    </recommendedName>
</protein>
<proteinExistence type="predicted"/>
<gene>
    <name evidence="2" type="ORF">CRN84_05440</name>
</gene>
<dbReference type="EMBL" id="PDDX01000001">
    <property type="protein sequence ID" value="PHI28798.1"/>
    <property type="molecule type" value="Genomic_DNA"/>
</dbReference>
<dbReference type="InterPro" id="IPR008964">
    <property type="entry name" value="Invasin/intimin_cell_adhesion"/>
</dbReference>
<organism evidence="2 3">
    <name type="scientific">Budvicia aquatica</name>
    <dbReference type="NCBI Taxonomy" id="82979"/>
    <lineage>
        <taxon>Bacteria</taxon>
        <taxon>Pseudomonadati</taxon>
        <taxon>Pseudomonadota</taxon>
        <taxon>Gammaproteobacteria</taxon>
        <taxon>Enterobacterales</taxon>
        <taxon>Budviciaceae</taxon>
        <taxon>Budvicia</taxon>
    </lineage>
</organism>
<evidence type="ECO:0000313" key="3">
    <source>
        <dbReference type="Proteomes" id="UP000224974"/>
    </source>
</evidence>